<evidence type="ECO:0000313" key="1">
    <source>
        <dbReference type="EMBL" id="GHF77346.1"/>
    </source>
</evidence>
<reference evidence="1" key="1">
    <citation type="journal article" date="2014" name="Int. J. Syst. Evol. Microbiol.">
        <title>Complete genome sequence of Corynebacterium casei LMG S-19264T (=DSM 44701T), isolated from a smear-ripened cheese.</title>
        <authorList>
            <consortium name="US DOE Joint Genome Institute (JGI-PGF)"/>
            <person name="Walter F."/>
            <person name="Albersmeier A."/>
            <person name="Kalinowski J."/>
            <person name="Ruckert C."/>
        </authorList>
    </citation>
    <scope>NUCLEOTIDE SEQUENCE</scope>
    <source>
        <strain evidence="1">KCTC 42731</strain>
    </source>
</reference>
<evidence type="ECO:0000313" key="2">
    <source>
        <dbReference type="Proteomes" id="UP000623842"/>
    </source>
</evidence>
<sequence length="218" mass="24865">MKTERKRVWFDSDINSFKSAFFEPKQGLKLFDGQQAEYLLALKSFLQQQSGFITHFNQAFSVFQQDAVKSVKQTMLRLVNELLDPCQKLGLTALLTEGRKLHDAIDQDSVTESLVEQVDLLLIESMASIEHFISLTCNHAEPIHSLSILAEDRWQLLLQIEQLLLEKNPQAFELILKMYLYKVTTAQELLLDSALIAIEKDNFTTASNAIESLKTQLS</sequence>
<dbReference type="RefSeq" id="WP_189766707.1">
    <property type="nucleotide sequence ID" value="NZ_BNCK01000001.1"/>
</dbReference>
<protein>
    <submittedName>
        <fullName evidence="1">Uncharacterized protein</fullName>
    </submittedName>
</protein>
<proteinExistence type="predicted"/>
<gene>
    <name evidence="1" type="ORF">GCM10017161_00390</name>
</gene>
<dbReference type="EMBL" id="BNCK01000001">
    <property type="protein sequence ID" value="GHF77346.1"/>
    <property type="molecule type" value="Genomic_DNA"/>
</dbReference>
<organism evidence="1 2">
    <name type="scientific">Thalassotalea marina</name>
    <dbReference type="NCBI Taxonomy" id="1673741"/>
    <lineage>
        <taxon>Bacteria</taxon>
        <taxon>Pseudomonadati</taxon>
        <taxon>Pseudomonadota</taxon>
        <taxon>Gammaproteobacteria</taxon>
        <taxon>Alteromonadales</taxon>
        <taxon>Colwelliaceae</taxon>
        <taxon>Thalassotalea</taxon>
    </lineage>
</organism>
<keyword evidence="2" id="KW-1185">Reference proteome</keyword>
<reference evidence="1" key="2">
    <citation type="submission" date="2020-09" db="EMBL/GenBank/DDBJ databases">
        <authorList>
            <person name="Sun Q."/>
            <person name="Kim S."/>
        </authorList>
    </citation>
    <scope>NUCLEOTIDE SEQUENCE</scope>
    <source>
        <strain evidence="1">KCTC 42731</strain>
    </source>
</reference>
<comment type="caution">
    <text evidence="1">The sequence shown here is derived from an EMBL/GenBank/DDBJ whole genome shotgun (WGS) entry which is preliminary data.</text>
</comment>
<accession>A0A919BAB4</accession>
<name>A0A919BAB4_9GAMM</name>
<dbReference type="Proteomes" id="UP000623842">
    <property type="component" value="Unassembled WGS sequence"/>
</dbReference>
<dbReference type="AlphaFoldDB" id="A0A919BAB4"/>